<keyword evidence="3" id="KW-1185">Reference proteome</keyword>
<evidence type="ECO:0000313" key="2">
    <source>
        <dbReference type="EMBL" id="KAL2611505.1"/>
    </source>
</evidence>
<sequence>MRGDPVECERSVASRGPTFDHPISPELSPSLTRSSGQIDKEVILPQGNFPSIRCPQCAAALGAALVIPHATYLWIRRVDSRVRDLPVHPKVRIEVPGQRGAAGLR</sequence>
<reference evidence="2 3" key="1">
    <citation type="submission" date="2024-09" db="EMBL/GenBank/DDBJ databases">
        <title>Chromosome-scale assembly of Riccia fluitans.</title>
        <authorList>
            <person name="Paukszto L."/>
            <person name="Sawicki J."/>
            <person name="Karawczyk K."/>
            <person name="Piernik-Szablinska J."/>
            <person name="Szczecinska M."/>
            <person name="Mazdziarz M."/>
        </authorList>
    </citation>
    <scope>NUCLEOTIDE SEQUENCE [LARGE SCALE GENOMIC DNA]</scope>
    <source>
        <strain evidence="2">Rf_01</strain>
        <tissue evidence="2">Aerial parts of the thallus</tissue>
    </source>
</reference>
<evidence type="ECO:0000256" key="1">
    <source>
        <dbReference type="SAM" id="MobiDB-lite"/>
    </source>
</evidence>
<protein>
    <submittedName>
        <fullName evidence="2">Uncharacterized protein</fullName>
    </submittedName>
</protein>
<name>A0ABD1XRD8_9MARC</name>
<accession>A0ABD1XRD8</accession>
<feature type="compositionally biased region" description="Basic and acidic residues" evidence="1">
    <location>
        <begin position="1"/>
        <end position="12"/>
    </location>
</feature>
<dbReference type="Proteomes" id="UP001605036">
    <property type="component" value="Unassembled WGS sequence"/>
</dbReference>
<dbReference type="AlphaFoldDB" id="A0ABD1XRD8"/>
<proteinExistence type="predicted"/>
<dbReference type="EMBL" id="JBHFFA010000007">
    <property type="protein sequence ID" value="KAL2611505.1"/>
    <property type="molecule type" value="Genomic_DNA"/>
</dbReference>
<feature type="region of interest" description="Disordered" evidence="1">
    <location>
        <begin position="1"/>
        <end position="32"/>
    </location>
</feature>
<gene>
    <name evidence="2" type="ORF">R1flu_023197</name>
</gene>
<comment type="caution">
    <text evidence="2">The sequence shown here is derived from an EMBL/GenBank/DDBJ whole genome shotgun (WGS) entry which is preliminary data.</text>
</comment>
<organism evidence="2 3">
    <name type="scientific">Riccia fluitans</name>
    <dbReference type="NCBI Taxonomy" id="41844"/>
    <lineage>
        <taxon>Eukaryota</taxon>
        <taxon>Viridiplantae</taxon>
        <taxon>Streptophyta</taxon>
        <taxon>Embryophyta</taxon>
        <taxon>Marchantiophyta</taxon>
        <taxon>Marchantiopsida</taxon>
        <taxon>Marchantiidae</taxon>
        <taxon>Marchantiales</taxon>
        <taxon>Ricciaceae</taxon>
        <taxon>Riccia</taxon>
    </lineage>
</organism>
<evidence type="ECO:0000313" key="3">
    <source>
        <dbReference type="Proteomes" id="UP001605036"/>
    </source>
</evidence>